<evidence type="ECO:0000313" key="2">
    <source>
        <dbReference type="EMBL" id="CAG8833758.1"/>
    </source>
</evidence>
<feature type="domain" description="DNA helicase Pif1-like 2B" evidence="1">
    <location>
        <begin position="45"/>
        <end position="73"/>
    </location>
</feature>
<sequence>VYSNIEQKNLSDDFLQNRMLLSAQNNNVQDINNRANNTNIYPIAYLNSLNPSGMPFSKLDLKIEYPIMLLYNLASC</sequence>
<comment type="caution">
    <text evidence="2">The sequence shown here is derived from an EMBL/GenBank/DDBJ whole genome shotgun (WGS) entry which is preliminary data.</text>
</comment>
<evidence type="ECO:0000313" key="3">
    <source>
        <dbReference type="Proteomes" id="UP000789901"/>
    </source>
</evidence>
<accession>A0ABN7WJA7</accession>
<dbReference type="Proteomes" id="UP000789901">
    <property type="component" value="Unassembled WGS sequence"/>
</dbReference>
<organism evidence="2 3">
    <name type="scientific">Gigaspora margarita</name>
    <dbReference type="NCBI Taxonomy" id="4874"/>
    <lineage>
        <taxon>Eukaryota</taxon>
        <taxon>Fungi</taxon>
        <taxon>Fungi incertae sedis</taxon>
        <taxon>Mucoromycota</taxon>
        <taxon>Glomeromycotina</taxon>
        <taxon>Glomeromycetes</taxon>
        <taxon>Diversisporales</taxon>
        <taxon>Gigasporaceae</taxon>
        <taxon>Gigaspora</taxon>
    </lineage>
</organism>
<reference evidence="2 3" key="1">
    <citation type="submission" date="2021-06" db="EMBL/GenBank/DDBJ databases">
        <authorList>
            <person name="Kallberg Y."/>
            <person name="Tangrot J."/>
            <person name="Rosling A."/>
        </authorList>
    </citation>
    <scope>NUCLEOTIDE SEQUENCE [LARGE SCALE GENOMIC DNA]</scope>
    <source>
        <strain evidence="2 3">120-4 pot B 10/14</strain>
    </source>
</reference>
<proteinExistence type="predicted"/>
<dbReference type="InterPro" id="IPR049163">
    <property type="entry name" value="Pif1-like_2B_dom"/>
</dbReference>
<feature type="non-terminal residue" evidence="2">
    <location>
        <position position="1"/>
    </location>
</feature>
<protein>
    <submittedName>
        <fullName evidence="2">2745_t:CDS:1</fullName>
    </submittedName>
</protein>
<gene>
    <name evidence="2" type="ORF">GMARGA_LOCUS31713</name>
</gene>
<name>A0ABN7WJA7_GIGMA</name>
<keyword evidence="3" id="KW-1185">Reference proteome</keyword>
<dbReference type="EMBL" id="CAJVQB010048016">
    <property type="protein sequence ID" value="CAG8833758.1"/>
    <property type="molecule type" value="Genomic_DNA"/>
</dbReference>
<dbReference type="Pfam" id="PF21530">
    <property type="entry name" value="Pif1_2B_dom"/>
    <property type="match status" value="1"/>
</dbReference>
<evidence type="ECO:0000259" key="1">
    <source>
        <dbReference type="Pfam" id="PF21530"/>
    </source>
</evidence>